<dbReference type="AlphaFoldDB" id="A0ABD6DNB5"/>
<evidence type="ECO:0000313" key="2">
    <source>
        <dbReference type="EMBL" id="MFD1647779.1"/>
    </source>
</evidence>
<gene>
    <name evidence="2" type="ORF">ACFSBL_18970</name>
</gene>
<evidence type="ECO:0008006" key="4">
    <source>
        <dbReference type="Google" id="ProtNLM"/>
    </source>
</evidence>
<dbReference type="InterPro" id="IPR043899">
    <property type="entry name" value="DUF5789"/>
</dbReference>
<dbReference type="Proteomes" id="UP001597034">
    <property type="component" value="Unassembled WGS sequence"/>
</dbReference>
<evidence type="ECO:0000313" key="3">
    <source>
        <dbReference type="Proteomes" id="UP001597034"/>
    </source>
</evidence>
<reference evidence="2 3" key="1">
    <citation type="journal article" date="2019" name="Int. J. Syst. Evol. Microbiol.">
        <title>The Global Catalogue of Microorganisms (GCM) 10K type strain sequencing project: providing services to taxonomists for standard genome sequencing and annotation.</title>
        <authorList>
            <consortium name="The Broad Institute Genomics Platform"/>
            <consortium name="The Broad Institute Genome Sequencing Center for Infectious Disease"/>
            <person name="Wu L."/>
            <person name="Ma J."/>
        </authorList>
    </citation>
    <scope>NUCLEOTIDE SEQUENCE [LARGE SCALE GENOMIC DNA]</scope>
    <source>
        <strain evidence="2 3">CGMCC 1.10390</strain>
    </source>
</reference>
<dbReference type="RefSeq" id="WP_256401742.1">
    <property type="nucleotide sequence ID" value="NZ_JANHJR010000004.1"/>
</dbReference>
<name>A0ABD6DNB5_9EURY</name>
<keyword evidence="3" id="KW-1185">Reference proteome</keyword>
<accession>A0ABD6DNB5</accession>
<dbReference type="EMBL" id="JBHUDO010000004">
    <property type="protein sequence ID" value="MFD1647779.1"/>
    <property type="molecule type" value="Genomic_DNA"/>
</dbReference>
<organism evidence="2 3">
    <name type="scientific">Haloarchaeobius litoreus</name>
    <dbReference type="NCBI Taxonomy" id="755306"/>
    <lineage>
        <taxon>Archaea</taxon>
        <taxon>Methanobacteriati</taxon>
        <taxon>Methanobacteriota</taxon>
        <taxon>Stenosarchaea group</taxon>
        <taxon>Halobacteria</taxon>
        <taxon>Halobacteriales</taxon>
        <taxon>Halorubellaceae</taxon>
        <taxon>Haloarchaeobius</taxon>
    </lineage>
</organism>
<evidence type="ECO:0000256" key="1">
    <source>
        <dbReference type="SAM" id="MobiDB-lite"/>
    </source>
</evidence>
<protein>
    <recommendedName>
        <fullName evidence="4">DUF2795 domain-containing protein</fullName>
    </recommendedName>
</protein>
<dbReference type="Pfam" id="PF19102">
    <property type="entry name" value="DUF5789"/>
    <property type="match status" value="1"/>
</dbReference>
<sequence>MRPNELEPYLGFALDYPVADDEVRRRIGLVEVSAPGVDATTTIDDLLAPADGASFDSATALYEHLVCNLDERHVGRKFYDDRGGESPSSGGPRDERNTSF</sequence>
<proteinExistence type="predicted"/>
<feature type="region of interest" description="Disordered" evidence="1">
    <location>
        <begin position="77"/>
        <end position="100"/>
    </location>
</feature>
<comment type="caution">
    <text evidence="2">The sequence shown here is derived from an EMBL/GenBank/DDBJ whole genome shotgun (WGS) entry which is preliminary data.</text>
</comment>